<evidence type="ECO:0000313" key="1">
    <source>
        <dbReference type="Proteomes" id="UP000887579"/>
    </source>
</evidence>
<proteinExistence type="predicted"/>
<sequence length="756" mass="86408">MTTNSEDKQANEILSPEKNMQIVDDSRITEQENMEGIRKNSEDAETCDVEDGELPEEGEIMDDEEESQITETPAASESIEKPIAETLTAENQSTSQKRGPSSPIGDPYATKRQALSPDVPQLPPRRRQPWTEAILCKFFREGYCRDGETCAYSHNAAHSNRKPELCKFYQQGFCKKGLACTLLHGEYPCKAYHEGKCDKNPCKYSHMPLNDYTRAIFEQMVQDEALAAKIVIPMQPTKRKVLLRRPNPNAEPQMAKASPRREEQQPIAVLADSAHDFDPSKFNSENEIVNEAQPFVAMTSAQDPDEQLVADNSSFMPENQKPYILSPEASNDVPDASGMSISDMLDQITEPPVDNSNVINLDDLMKSPIAHEQASISDTPQSPPKVAKERMYRLIPLSESAPDYDISFLKKITSDRFKDDPRIQSIIQKQFDRASNMFGKNMPGPSKSPPQRTSLLGDRPASTKDPRMRAAPIDPRQRTLLQTPVNGPPHSQVPINGAPPAFPINNGPMNTVQPVAAMDDAHFKSLVEKQLQMVNEFKLNDSDGNNFNEQRYDEGQRGRFREEEEQYRDRRDFDRGYPDRGGYNERSTYNNYDDRPTRFEEPYQSYEEDSNYRGPSRYPPPPSRGSGTRGAREPYQSYEEDSNYRGPSRYPPSRGSGTRGARGFHEAERYPRRPPPTERFDSRWEGGRSDSYRREQQQPYHRERDRRDYGRTGSSRFRERSRSRSPRRNEPPIEERPLTLREKRKNNEYQSPLARA</sequence>
<accession>A0AC34FPP5</accession>
<dbReference type="WBParaSite" id="ES5_v2.g19318.t1">
    <property type="protein sequence ID" value="ES5_v2.g19318.t1"/>
    <property type="gene ID" value="ES5_v2.g19318"/>
</dbReference>
<name>A0AC34FPP5_9BILA</name>
<evidence type="ECO:0000313" key="2">
    <source>
        <dbReference type="WBParaSite" id="ES5_v2.g19318.t1"/>
    </source>
</evidence>
<organism evidence="1 2">
    <name type="scientific">Panagrolaimus sp. ES5</name>
    <dbReference type="NCBI Taxonomy" id="591445"/>
    <lineage>
        <taxon>Eukaryota</taxon>
        <taxon>Metazoa</taxon>
        <taxon>Ecdysozoa</taxon>
        <taxon>Nematoda</taxon>
        <taxon>Chromadorea</taxon>
        <taxon>Rhabditida</taxon>
        <taxon>Tylenchina</taxon>
        <taxon>Panagrolaimomorpha</taxon>
        <taxon>Panagrolaimoidea</taxon>
        <taxon>Panagrolaimidae</taxon>
        <taxon>Panagrolaimus</taxon>
    </lineage>
</organism>
<reference evidence="2" key="1">
    <citation type="submission" date="2022-11" db="UniProtKB">
        <authorList>
            <consortium name="WormBaseParasite"/>
        </authorList>
    </citation>
    <scope>IDENTIFICATION</scope>
</reference>
<dbReference type="Proteomes" id="UP000887579">
    <property type="component" value="Unplaced"/>
</dbReference>
<protein>
    <submittedName>
        <fullName evidence="2">C3H1-type domain-containing protein</fullName>
    </submittedName>
</protein>